<keyword evidence="3" id="KW-1185">Reference proteome</keyword>
<dbReference type="SUPFAM" id="SSF53850">
    <property type="entry name" value="Periplasmic binding protein-like II"/>
    <property type="match status" value="1"/>
</dbReference>
<dbReference type="Gene3D" id="3.40.190.10">
    <property type="entry name" value="Periplasmic binding protein-like II"/>
    <property type="match status" value="1"/>
</dbReference>
<protein>
    <submittedName>
        <fullName evidence="2">Glycine betaine ABC transporter substrate-binding protein</fullName>
    </submittedName>
</protein>
<proteinExistence type="predicted"/>
<evidence type="ECO:0000259" key="1">
    <source>
        <dbReference type="Pfam" id="PF04069"/>
    </source>
</evidence>
<dbReference type="InterPro" id="IPR007210">
    <property type="entry name" value="ABC_Gly_betaine_transp_sub-bd"/>
</dbReference>
<feature type="domain" description="ABC-type glycine betaine transport system substrate-binding" evidence="1">
    <location>
        <begin position="65"/>
        <end position="347"/>
    </location>
</feature>
<accession>A0ABV1Y621</accession>
<dbReference type="Gene3D" id="3.40.190.100">
    <property type="entry name" value="Glycine betaine-binding periplasmic protein, domain 2"/>
    <property type="match status" value="1"/>
</dbReference>
<comment type="caution">
    <text evidence="2">The sequence shown here is derived from an EMBL/GenBank/DDBJ whole genome shotgun (WGS) entry which is preliminary data.</text>
</comment>
<dbReference type="RefSeq" id="WP_190075829.1">
    <property type="nucleotide sequence ID" value="NZ_BNBM01000029.1"/>
</dbReference>
<reference evidence="2 3" key="1">
    <citation type="submission" date="2024-06" db="EMBL/GenBank/DDBJ databases">
        <title>The Natural Products Discovery Center: Release of the First 8490 Sequenced Strains for Exploring Actinobacteria Biosynthetic Diversity.</title>
        <authorList>
            <person name="Kalkreuter E."/>
            <person name="Kautsar S.A."/>
            <person name="Yang D."/>
            <person name="Bader C.D."/>
            <person name="Teijaro C.N."/>
            <person name="Fluegel L."/>
            <person name="Davis C.M."/>
            <person name="Simpson J.R."/>
            <person name="Lauterbach L."/>
            <person name="Steele A.D."/>
            <person name="Gui C."/>
            <person name="Meng S."/>
            <person name="Li G."/>
            <person name="Viehrig K."/>
            <person name="Ye F."/>
            <person name="Su P."/>
            <person name="Kiefer A.F."/>
            <person name="Nichols A."/>
            <person name="Cepeda A.J."/>
            <person name="Yan W."/>
            <person name="Fan B."/>
            <person name="Jiang Y."/>
            <person name="Adhikari A."/>
            <person name="Zheng C.-J."/>
            <person name="Schuster L."/>
            <person name="Cowan T.M."/>
            <person name="Smanski M.J."/>
            <person name="Chevrette M.G."/>
            <person name="De Carvalho L.P.S."/>
            <person name="Shen B."/>
        </authorList>
    </citation>
    <scope>NUCLEOTIDE SEQUENCE [LARGE SCALE GENOMIC DNA]</scope>
    <source>
        <strain evidence="2 3">NPDC000155</strain>
    </source>
</reference>
<evidence type="ECO:0000313" key="3">
    <source>
        <dbReference type="Proteomes" id="UP001486207"/>
    </source>
</evidence>
<dbReference type="EMBL" id="JBEPFB010000031">
    <property type="protein sequence ID" value="MER7379310.1"/>
    <property type="molecule type" value="Genomic_DNA"/>
</dbReference>
<name>A0ABV1Y621_9ACTN</name>
<evidence type="ECO:0000313" key="2">
    <source>
        <dbReference type="EMBL" id="MER7379310.1"/>
    </source>
</evidence>
<gene>
    <name evidence="2" type="ORF">ABT384_42680</name>
</gene>
<organism evidence="2 3">
    <name type="scientific">Streptomyces lanatus</name>
    <dbReference type="NCBI Taxonomy" id="66900"/>
    <lineage>
        <taxon>Bacteria</taxon>
        <taxon>Bacillati</taxon>
        <taxon>Actinomycetota</taxon>
        <taxon>Actinomycetes</taxon>
        <taxon>Kitasatosporales</taxon>
        <taxon>Streptomycetaceae</taxon>
        <taxon>Streptomyces</taxon>
    </lineage>
</organism>
<dbReference type="PROSITE" id="PS51257">
    <property type="entry name" value="PROKAR_LIPOPROTEIN"/>
    <property type="match status" value="1"/>
</dbReference>
<dbReference type="Pfam" id="PF04069">
    <property type="entry name" value="OpuAC"/>
    <property type="match status" value="1"/>
</dbReference>
<dbReference type="Proteomes" id="UP001486207">
    <property type="component" value="Unassembled WGS sequence"/>
</dbReference>
<sequence>MNLHCVRRGSAGPGARRSMQSVLGAAAVLALVAGCGTGRTSDSAASVGDWKAPKAVSDALKKEGEVQVILHDNSSSSVQAQLYAAVLRAFGGNVKIATVNDYPSTFAILSKAKNQVDPEMWTGSAPDLVKKYIKDDKTVDMFEVSDVDKTAAEGWYVPTYVIKGDPARGIKPSCPGLPDWHALNKCVNVFKTPDSGGKGRYLSGAKSWEPAYGDNERIKSLKLNYKVAFAGSEAALQAEWTRAEEQGKPILALMWSPHYLTAKYNLTKIKFPPYTPDCWGPGKSYACDWGPLNIDKLTSRNFRGHYPAAAQVLDNYNLDGKQLGEMMTQMVDSGKTADQVVADWMKKNPSVWQAWSKGADK</sequence>